<keyword evidence="4" id="KW-0411">Iron-sulfur</keyword>
<evidence type="ECO:0000256" key="2">
    <source>
        <dbReference type="ARBA" id="ARBA00022723"/>
    </source>
</evidence>
<dbReference type="InterPro" id="IPR018967">
    <property type="entry name" value="FeS-contain_CDGSH-typ"/>
</dbReference>
<dbReference type="Gene3D" id="3.40.5.90">
    <property type="entry name" value="CDGSH iron-sulfur domain, mitoNEET-type"/>
    <property type="match status" value="2"/>
</dbReference>
<evidence type="ECO:0000256" key="4">
    <source>
        <dbReference type="ARBA" id="ARBA00023014"/>
    </source>
</evidence>
<dbReference type="PANTHER" id="PTHR46491:SF3">
    <property type="entry name" value="CDGSH IRON-SULFUR DOMAIN-CONTAINING PROTEIN 3, MITOCHONDRIAL"/>
    <property type="match status" value="1"/>
</dbReference>
<dbReference type="Proteomes" id="UP000325134">
    <property type="component" value="Unassembled WGS sequence"/>
</dbReference>
<dbReference type="GO" id="GO:0005737">
    <property type="term" value="C:cytoplasm"/>
    <property type="evidence" value="ECO:0007669"/>
    <property type="project" value="UniProtKB-ARBA"/>
</dbReference>
<name>A0A1M4TV36_9RHOB</name>
<sequence>MAEPPMIARKAPYPVEVIEGKTDFWCRCGRSKRQPLCDGSHKGTGIEPVSYKAEATRKVFFCGCKQTRNPPVCDGTHSRL</sequence>
<feature type="domain" description="Iron-binding zinc finger CDGSH type" evidence="5">
    <location>
        <begin position="10"/>
        <end position="47"/>
    </location>
</feature>
<organism evidence="6 7">
    <name type="scientific">Ruegeria intermedia</name>
    <dbReference type="NCBI Taxonomy" id="996115"/>
    <lineage>
        <taxon>Bacteria</taxon>
        <taxon>Pseudomonadati</taxon>
        <taxon>Pseudomonadota</taxon>
        <taxon>Alphaproteobacteria</taxon>
        <taxon>Rhodobacterales</taxon>
        <taxon>Roseobacteraceae</taxon>
        <taxon>Ruegeria</taxon>
    </lineage>
</organism>
<dbReference type="OrthoDB" id="9795032at2"/>
<dbReference type="GO" id="GO:0051537">
    <property type="term" value="F:2 iron, 2 sulfur cluster binding"/>
    <property type="evidence" value="ECO:0007669"/>
    <property type="project" value="UniProtKB-KW"/>
</dbReference>
<gene>
    <name evidence="6" type="ORF">SAMN05444279_10321</name>
</gene>
<reference evidence="6 7" key="1">
    <citation type="submission" date="2016-11" db="EMBL/GenBank/DDBJ databases">
        <authorList>
            <person name="Varghese N."/>
            <person name="Submissions S."/>
        </authorList>
    </citation>
    <scope>NUCLEOTIDE SEQUENCE [LARGE SCALE GENOMIC DNA]</scope>
    <source>
        <strain evidence="6 7">DSM 29341</strain>
    </source>
</reference>
<dbReference type="InterPro" id="IPR052950">
    <property type="entry name" value="CISD"/>
</dbReference>
<dbReference type="SMART" id="SM00704">
    <property type="entry name" value="ZnF_CDGSH"/>
    <property type="match status" value="2"/>
</dbReference>
<protein>
    <submittedName>
        <fullName evidence="6">Zn-finger domain of CDGSH type-containing protein</fullName>
    </submittedName>
</protein>
<dbReference type="RefSeq" id="WP_149774595.1">
    <property type="nucleotide sequence ID" value="NZ_FQVK01000003.1"/>
</dbReference>
<keyword evidence="7" id="KW-1185">Reference proteome</keyword>
<keyword evidence="2" id="KW-0479">Metal-binding</keyword>
<proteinExistence type="predicted"/>
<keyword evidence="3" id="KW-0408">Iron</keyword>
<dbReference type="GO" id="GO:0046872">
    <property type="term" value="F:metal ion binding"/>
    <property type="evidence" value="ECO:0007669"/>
    <property type="project" value="UniProtKB-KW"/>
</dbReference>
<dbReference type="InterPro" id="IPR042216">
    <property type="entry name" value="MitoNEET_CISD"/>
</dbReference>
<dbReference type="PANTHER" id="PTHR46491">
    <property type="entry name" value="CDGSH IRON SULFUR DOMAIN PROTEIN HOMOLOG"/>
    <property type="match status" value="1"/>
</dbReference>
<evidence type="ECO:0000313" key="6">
    <source>
        <dbReference type="EMBL" id="SHE48264.1"/>
    </source>
</evidence>
<evidence type="ECO:0000256" key="1">
    <source>
        <dbReference type="ARBA" id="ARBA00022714"/>
    </source>
</evidence>
<dbReference type="EMBL" id="FQVK01000003">
    <property type="protein sequence ID" value="SHE48264.1"/>
    <property type="molecule type" value="Genomic_DNA"/>
</dbReference>
<accession>A0A1M4TV36</accession>
<feature type="domain" description="Iron-binding zinc finger CDGSH type" evidence="5">
    <location>
        <begin position="48"/>
        <end position="79"/>
    </location>
</feature>
<evidence type="ECO:0000259" key="5">
    <source>
        <dbReference type="SMART" id="SM00704"/>
    </source>
</evidence>
<evidence type="ECO:0000313" key="7">
    <source>
        <dbReference type="Proteomes" id="UP000325134"/>
    </source>
</evidence>
<keyword evidence="1" id="KW-0001">2Fe-2S</keyword>
<evidence type="ECO:0000256" key="3">
    <source>
        <dbReference type="ARBA" id="ARBA00023004"/>
    </source>
</evidence>
<dbReference type="Pfam" id="PF09360">
    <property type="entry name" value="zf-CDGSH"/>
    <property type="match status" value="1"/>
</dbReference>
<dbReference type="AlphaFoldDB" id="A0A1M4TV36"/>